<dbReference type="RefSeq" id="WP_133990124.1">
    <property type="nucleotide sequence ID" value="NZ_SODV01000001.1"/>
</dbReference>
<name>A0A4R8DQN0_9BACT</name>
<keyword evidence="2" id="KW-1133">Transmembrane helix</keyword>
<dbReference type="AlphaFoldDB" id="A0A4R8DQN0"/>
<evidence type="ECO:0000313" key="4">
    <source>
        <dbReference type="Proteomes" id="UP000294498"/>
    </source>
</evidence>
<feature type="coiled-coil region" evidence="1">
    <location>
        <begin position="62"/>
        <end position="89"/>
    </location>
</feature>
<protein>
    <submittedName>
        <fullName evidence="3">Uncharacterized protein</fullName>
    </submittedName>
</protein>
<feature type="transmembrane region" description="Helical" evidence="2">
    <location>
        <begin position="15"/>
        <end position="36"/>
    </location>
</feature>
<keyword evidence="2" id="KW-0472">Membrane</keyword>
<evidence type="ECO:0000313" key="3">
    <source>
        <dbReference type="EMBL" id="TDW99430.1"/>
    </source>
</evidence>
<keyword evidence="4" id="KW-1185">Reference proteome</keyword>
<reference evidence="3 4" key="1">
    <citation type="submission" date="2019-03" db="EMBL/GenBank/DDBJ databases">
        <title>Genomic Encyclopedia of Type Strains, Phase IV (KMG-IV): sequencing the most valuable type-strain genomes for metagenomic binning, comparative biology and taxonomic classification.</title>
        <authorList>
            <person name="Goeker M."/>
        </authorList>
    </citation>
    <scope>NUCLEOTIDE SEQUENCE [LARGE SCALE GENOMIC DNA]</scope>
    <source>
        <strain evidence="3 4">DSM 100059</strain>
    </source>
</reference>
<proteinExistence type="predicted"/>
<sequence length="95" mass="10910">MDLFTSVPLSLTAPIPFSILGLFGLLILGFSAGYMLRALHRNKSKKQMLKLEDEMLRNHAKILSLEKIISDLKRENNQLKNIYARRSKESQSQLH</sequence>
<gene>
    <name evidence="3" type="ORF">EDB95_0440</name>
</gene>
<organism evidence="3 4">
    <name type="scientific">Dinghuibacter silviterrae</name>
    <dbReference type="NCBI Taxonomy" id="1539049"/>
    <lineage>
        <taxon>Bacteria</taxon>
        <taxon>Pseudomonadati</taxon>
        <taxon>Bacteroidota</taxon>
        <taxon>Chitinophagia</taxon>
        <taxon>Chitinophagales</taxon>
        <taxon>Chitinophagaceae</taxon>
        <taxon>Dinghuibacter</taxon>
    </lineage>
</organism>
<keyword evidence="2" id="KW-0812">Transmembrane</keyword>
<keyword evidence="1" id="KW-0175">Coiled coil</keyword>
<dbReference type="OrthoDB" id="680798at2"/>
<accession>A0A4R8DQN0</accession>
<dbReference type="EMBL" id="SODV01000001">
    <property type="protein sequence ID" value="TDW99430.1"/>
    <property type="molecule type" value="Genomic_DNA"/>
</dbReference>
<comment type="caution">
    <text evidence="3">The sequence shown here is derived from an EMBL/GenBank/DDBJ whole genome shotgun (WGS) entry which is preliminary data.</text>
</comment>
<evidence type="ECO:0000256" key="2">
    <source>
        <dbReference type="SAM" id="Phobius"/>
    </source>
</evidence>
<dbReference type="Proteomes" id="UP000294498">
    <property type="component" value="Unassembled WGS sequence"/>
</dbReference>
<evidence type="ECO:0000256" key="1">
    <source>
        <dbReference type="SAM" id="Coils"/>
    </source>
</evidence>